<dbReference type="Pfam" id="PF00642">
    <property type="entry name" value="zf-CCCH"/>
    <property type="match status" value="1"/>
</dbReference>
<dbReference type="SMART" id="SM00356">
    <property type="entry name" value="ZnF_C3H1"/>
    <property type="match status" value="2"/>
</dbReference>
<evidence type="ECO:0000256" key="1">
    <source>
        <dbReference type="ARBA" id="ARBA00022723"/>
    </source>
</evidence>
<evidence type="ECO:0000259" key="6">
    <source>
        <dbReference type="PROSITE" id="PS50103"/>
    </source>
</evidence>
<dbReference type="OrthoDB" id="278280at2759"/>
<dbReference type="SUPFAM" id="SSF90229">
    <property type="entry name" value="CCCH zinc finger"/>
    <property type="match status" value="1"/>
</dbReference>
<dbReference type="GO" id="GO:0002181">
    <property type="term" value="P:cytoplasmic translation"/>
    <property type="evidence" value="ECO:0007669"/>
    <property type="project" value="TreeGrafter"/>
</dbReference>
<keyword evidence="1 4" id="KW-0479">Metal-binding</keyword>
<proteinExistence type="predicted"/>
<accession>A0A5J4X7M7</accession>
<feature type="compositionally biased region" description="Acidic residues" evidence="5">
    <location>
        <begin position="317"/>
        <end position="351"/>
    </location>
</feature>
<feature type="compositionally biased region" description="Acidic residues" evidence="5">
    <location>
        <begin position="370"/>
        <end position="381"/>
    </location>
</feature>
<dbReference type="InterPro" id="IPR036855">
    <property type="entry name" value="Znf_CCCH_sf"/>
</dbReference>
<dbReference type="GO" id="GO:0008270">
    <property type="term" value="F:zinc ion binding"/>
    <property type="evidence" value="ECO:0007669"/>
    <property type="project" value="UniProtKB-KW"/>
</dbReference>
<feature type="region of interest" description="Disordered" evidence="5">
    <location>
        <begin position="273"/>
        <end position="501"/>
    </location>
</feature>
<dbReference type="EMBL" id="SNRW01000209">
    <property type="protein sequence ID" value="KAA6402625.1"/>
    <property type="molecule type" value="Genomic_DNA"/>
</dbReference>
<evidence type="ECO:0000256" key="3">
    <source>
        <dbReference type="ARBA" id="ARBA00022833"/>
    </source>
</evidence>
<dbReference type="PANTHER" id="PTHR12681:SF0">
    <property type="entry name" value="ZINC FINGER CCCH DOMAIN-CONTAINING PROTEIN 15"/>
    <property type="match status" value="1"/>
</dbReference>
<dbReference type="Gene3D" id="6.20.400.10">
    <property type="match status" value="1"/>
</dbReference>
<protein>
    <submittedName>
        <fullName evidence="7">Putative Translation machinery-associated protein 46</fullName>
    </submittedName>
</protein>
<gene>
    <name evidence="7" type="ORF">EZS28_001857</name>
</gene>
<dbReference type="GO" id="GO:0005829">
    <property type="term" value="C:cytosol"/>
    <property type="evidence" value="ECO:0007669"/>
    <property type="project" value="TreeGrafter"/>
</dbReference>
<dbReference type="PROSITE" id="PS50103">
    <property type="entry name" value="ZF_C3H1"/>
    <property type="match status" value="2"/>
</dbReference>
<dbReference type="Gene3D" id="4.10.1000.10">
    <property type="entry name" value="Zinc finger, CCCH-type"/>
    <property type="match status" value="1"/>
</dbReference>
<keyword evidence="2 4" id="KW-0863">Zinc-finger</keyword>
<evidence type="ECO:0000256" key="2">
    <source>
        <dbReference type="ARBA" id="ARBA00022771"/>
    </source>
</evidence>
<dbReference type="Pfam" id="PF16543">
    <property type="entry name" value="DFRP_C"/>
    <property type="match status" value="1"/>
</dbReference>
<feature type="compositionally biased region" description="Basic and acidic residues" evidence="5">
    <location>
        <begin position="352"/>
        <end position="369"/>
    </location>
</feature>
<dbReference type="PANTHER" id="PTHR12681">
    <property type="entry name" value="ZINC FINGER-CONTAINING PROTEIN P48ZNF"/>
    <property type="match status" value="1"/>
</dbReference>
<feature type="compositionally biased region" description="Low complexity" evidence="5">
    <location>
        <begin position="399"/>
        <end position="414"/>
    </location>
</feature>
<feature type="zinc finger region" description="C3H1-type" evidence="4">
    <location>
        <begin position="96"/>
        <end position="123"/>
    </location>
</feature>
<feature type="domain" description="C3H1-type" evidence="6">
    <location>
        <begin position="171"/>
        <end position="208"/>
    </location>
</feature>
<comment type="caution">
    <text evidence="7">The sequence shown here is derived from an EMBL/GenBank/DDBJ whole genome shotgun (WGS) entry which is preliminary data.</text>
</comment>
<name>A0A5J4X7M7_9EUKA</name>
<feature type="compositionally biased region" description="Basic and acidic residues" evidence="5">
    <location>
        <begin position="439"/>
        <end position="474"/>
    </location>
</feature>
<evidence type="ECO:0000313" key="8">
    <source>
        <dbReference type="Proteomes" id="UP000324800"/>
    </source>
</evidence>
<dbReference type="Proteomes" id="UP000324800">
    <property type="component" value="Unassembled WGS sequence"/>
</dbReference>
<dbReference type="InterPro" id="IPR032378">
    <property type="entry name" value="ZC3H15/TMA46_C"/>
</dbReference>
<feature type="compositionally biased region" description="Basic and acidic residues" evidence="5">
    <location>
        <begin position="482"/>
        <end position="501"/>
    </location>
</feature>
<sequence length="501" mass="58178">MPPKKTSKPTKQEIKKKEKIVEDKTFGLKNKNKSKQVQKYIESVKTKVFQPNKTNAEKSKEDRQKLIEREEKARQEEMNKLLRAAVIQPKISTGADPKSIICEYYKRGLCTKGDKCKFSHDLSVARKASKISVYADKRDDDKSADLMELWDQKKLESVVEEKHGKNNKGLPPTTIVCKYFLDAVEKSQYGWFWQCPNGENCHYRHALPPGFVLKKKGDEEKKNEDEGPSLEEILEEQRRKLVGGTPVILETFMEWKKRKIIEREEKEKKVKEELRAKAEDSKGRVGVGLTGRDLFSFNPDMFQDDENAGGVDYANREEEEEQEQEQEDEEEDKEDEEDEDEDQQEQSDERDEQMKEEKGIEKEKEKEEEKENDEEKNDEEEGNIKKVLDEIEIDEGQHQSSSTSQQSSSSSSNSAGPIDASLFADVDVDIEDEDEEEQNEQKIESNEKKKDNNEDINQKIDIQDENQEKQEKNENFNNQEGENTRVEVDNKDEEVKQVEGD</sequence>
<evidence type="ECO:0000313" key="7">
    <source>
        <dbReference type="EMBL" id="KAA6402625.1"/>
    </source>
</evidence>
<feature type="domain" description="C3H1-type" evidence="6">
    <location>
        <begin position="96"/>
        <end position="123"/>
    </location>
</feature>
<dbReference type="GO" id="GO:0003729">
    <property type="term" value="F:mRNA binding"/>
    <property type="evidence" value="ECO:0007669"/>
    <property type="project" value="TreeGrafter"/>
</dbReference>
<feature type="compositionally biased region" description="Acidic residues" evidence="5">
    <location>
        <begin position="426"/>
        <end position="438"/>
    </location>
</feature>
<keyword evidence="3 4" id="KW-0862">Zinc</keyword>
<evidence type="ECO:0000256" key="5">
    <source>
        <dbReference type="SAM" id="MobiDB-lite"/>
    </source>
</evidence>
<dbReference type="AlphaFoldDB" id="A0A5J4X7M7"/>
<feature type="zinc finger region" description="C3H1-type" evidence="4">
    <location>
        <begin position="171"/>
        <end position="208"/>
    </location>
</feature>
<evidence type="ECO:0000256" key="4">
    <source>
        <dbReference type="PROSITE-ProRule" id="PRU00723"/>
    </source>
</evidence>
<dbReference type="InterPro" id="IPR000571">
    <property type="entry name" value="Znf_CCCH"/>
</dbReference>
<feature type="compositionally biased region" description="Basic and acidic residues" evidence="5">
    <location>
        <begin position="273"/>
        <end position="283"/>
    </location>
</feature>
<organism evidence="7 8">
    <name type="scientific">Streblomastix strix</name>
    <dbReference type="NCBI Taxonomy" id="222440"/>
    <lineage>
        <taxon>Eukaryota</taxon>
        <taxon>Metamonada</taxon>
        <taxon>Preaxostyla</taxon>
        <taxon>Oxymonadida</taxon>
        <taxon>Streblomastigidae</taxon>
        <taxon>Streblomastix</taxon>
    </lineage>
</organism>
<reference evidence="7 8" key="1">
    <citation type="submission" date="2019-03" db="EMBL/GenBank/DDBJ databases">
        <title>Single cell metagenomics reveals metabolic interactions within the superorganism composed of flagellate Streblomastix strix and complex community of Bacteroidetes bacteria on its surface.</title>
        <authorList>
            <person name="Treitli S.C."/>
            <person name="Kolisko M."/>
            <person name="Husnik F."/>
            <person name="Keeling P."/>
            <person name="Hampl V."/>
        </authorList>
    </citation>
    <scope>NUCLEOTIDE SEQUENCE [LARGE SCALE GENOMIC DNA]</scope>
    <source>
        <strain evidence="7">ST1C</strain>
    </source>
</reference>